<feature type="compositionally biased region" description="Basic residues" evidence="3">
    <location>
        <begin position="71"/>
        <end position="82"/>
    </location>
</feature>
<dbReference type="GO" id="GO:0005869">
    <property type="term" value="C:dynactin complex"/>
    <property type="evidence" value="ECO:0007669"/>
    <property type="project" value="InterPro"/>
</dbReference>
<dbReference type="InterPro" id="IPR028133">
    <property type="entry name" value="Dynamitin"/>
</dbReference>
<protein>
    <submittedName>
        <fullName evidence="4">Dynamitin-domain-containing protein</fullName>
    </submittedName>
</protein>
<sequence length="410" mass="44523">MSANKYSNLPDIDSSGKDIYETEDTFQSIQDENDDSSENEGPSTHPRKVVEPSAAEGIDESSLVDTAAASKRFRRAERKRTRERSLYAYPPSRTPSPTPTHPPSLALRLKLLQSEVASLETELADPTNPLLARDREQSHVDPGDLLRGLVDVKARLGKFSTGHKGRVRLVQGVLQDPPPVVIDTERFSEKNGNEESKETKESHKPLETAKGVAEIDRRVGELEKLVGSGSTSLDESTAMPTPLLPLLTRLNTQLTVLAQPRHLDNISRRLKLLLSDLDRLAAANQQQRRSAATTAEGDSSTTTAPAALPASLQEQLAPALARLVPALPQIPHILVRLRTLATLHASAAQFGNTLSALEEEQRQSREALDALCQAVEGVEGSLAENGRVVKGNVTGLEGRIDALTKRLDAL</sequence>
<accession>A0A9P5N0L7</accession>
<evidence type="ECO:0000256" key="3">
    <source>
        <dbReference type="SAM" id="MobiDB-lite"/>
    </source>
</evidence>
<dbReference type="GO" id="GO:0005737">
    <property type="term" value="C:cytoplasm"/>
    <property type="evidence" value="ECO:0007669"/>
    <property type="project" value="UniProtKB-SubCell"/>
</dbReference>
<feature type="compositionally biased region" description="Pro residues" evidence="3">
    <location>
        <begin position="92"/>
        <end position="102"/>
    </location>
</feature>
<comment type="caution">
    <text evidence="4">The sequence shown here is derived from an EMBL/GenBank/DDBJ whole genome shotgun (WGS) entry which is preliminary data.</text>
</comment>
<dbReference type="OrthoDB" id="4977at2759"/>
<proteinExistence type="predicted"/>
<keyword evidence="5" id="KW-1185">Reference proteome</keyword>
<dbReference type="AlphaFoldDB" id="A0A9P5N0L7"/>
<keyword evidence="2" id="KW-0963">Cytoplasm</keyword>
<evidence type="ECO:0000256" key="2">
    <source>
        <dbReference type="ARBA" id="ARBA00022490"/>
    </source>
</evidence>
<evidence type="ECO:0000313" key="5">
    <source>
        <dbReference type="Proteomes" id="UP000759537"/>
    </source>
</evidence>
<dbReference type="Proteomes" id="UP000759537">
    <property type="component" value="Unassembled WGS sequence"/>
</dbReference>
<name>A0A9P5N0L7_9AGAM</name>
<dbReference type="GO" id="GO:0007017">
    <property type="term" value="P:microtubule-based process"/>
    <property type="evidence" value="ECO:0007669"/>
    <property type="project" value="InterPro"/>
</dbReference>
<feature type="region of interest" description="Disordered" evidence="3">
    <location>
        <begin position="1"/>
        <end position="103"/>
    </location>
</feature>
<dbReference type="EMBL" id="WHVB01000005">
    <property type="protein sequence ID" value="KAF8482986.1"/>
    <property type="molecule type" value="Genomic_DNA"/>
</dbReference>
<feature type="region of interest" description="Disordered" evidence="3">
    <location>
        <begin position="188"/>
        <end position="207"/>
    </location>
</feature>
<dbReference type="PANTHER" id="PTHR15346">
    <property type="entry name" value="DYNACTIN SUBUNIT"/>
    <property type="match status" value="1"/>
</dbReference>
<evidence type="ECO:0000313" key="4">
    <source>
        <dbReference type="EMBL" id="KAF8482986.1"/>
    </source>
</evidence>
<gene>
    <name evidence="4" type="ORF">DFH94DRAFT_388483</name>
</gene>
<evidence type="ECO:0000256" key="1">
    <source>
        <dbReference type="ARBA" id="ARBA00004496"/>
    </source>
</evidence>
<feature type="region of interest" description="Disordered" evidence="3">
    <location>
        <begin position="285"/>
        <end position="304"/>
    </location>
</feature>
<dbReference type="Pfam" id="PF04912">
    <property type="entry name" value="Dynamitin"/>
    <property type="match status" value="1"/>
</dbReference>
<organism evidence="4 5">
    <name type="scientific">Russula ochroleuca</name>
    <dbReference type="NCBI Taxonomy" id="152965"/>
    <lineage>
        <taxon>Eukaryota</taxon>
        <taxon>Fungi</taxon>
        <taxon>Dikarya</taxon>
        <taxon>Basidiomycota</taxon>
        <taxon>Agaricomycotina</taxon>
        <taxon>Agaricomycetes</taxon>
        <taxon>Russulales</taxon>
        <taxon>Russulaceae</taxon>
        <taxon>Russula</taxon>
    </lineage>
</organism>
<reference evidence="4" key="1">
    <citation type="submission" date="2019-10" db="EMBL/GenBank/DDBJ databases">
        <authorList>
            <consortium name="DOE Joint Genome Institute"/>
            <person name="Kuo A."/>
            <person name="Miyauchi S."/>
            <person name="Kiss E."/>
            <person name="Drula E."/>
            <person name="Kohler A."/>
            <person name="Sanchez-Garcia M."/>
            <person name="Andreopoulos B."/>
            <person name="Barry K.W."/>
            <person name="Bonito G."/>
            <person name="Buee M."/>
            <person name="Carver A."/>
            <person name="Chen C."/>
            <person name="Cichocki N."/>
            <person name="Clum A."/>
            <person name="Culley D."/>
            <person name="Crous P.W."/>
            <person name="Fauchery L."/>
            <person name="Girlanda M."/>
            <person name="Hayes R."/>
            <person name="Keri Z."/>
            <person name="LaButti K."/>
            <person name="Lipzen A."/>
            <person name="Lombard V."/>
            <person name="Magnuson J."/>
            <person name="Maillard F."/>
            <person name="Morin E."/>
            <person name="Murat C."/>
            <person name="Nolan M."/>
            <person name="Ohm R."/>
            <person name="Pangilinan J."/>
            <person name="Pereira M."/>
            <person name="Perotto S."/>
            <person name="Peter M."/>
            <person name="Riley R."/>
            <person name="Sitrit Y."/>
            <person name="Stielow B."/>
            <person name="Szollosi G."/>
            <person name="Zifcakova L."/>
            <person name="Stursova M."/>
            <person name="Spatafora J.W."/>
            <person name="Tedersoo L."/>
            <person name="Vaario L.-M."/>
            <person name="Yamada A."/>
            <person name="Yan M."/>
            <person name="Wang P."/>
            <person name="Xu J."/>
            <person name="Bruns T."/>
            <person name="Baldrian P."/>
            <person name="Vilgalys R."/>
            <person name="Henrissat B."/>
            <person name="Grigoriev I.V."/>
            <person name="Hibbett D."/>
            <person name="Nagy L.G."/>
            <person name="Martin F.M."/>
        </authorList>
    </citation>
    <scope>NUCLEOTIDE SEQUENCE</scope>
    <source>
        <strain evidence="4">Prilba</strain>
    </source>
</reference>
<reference evidence="4" key="2">
    <citation type="journal article" date="2020" name="Nat. Commun.">
        <title>Large-scale genome sequencing of mycorrhizal fungi provides insights into the early evolution of symbiotic traits.</title>
        <authorList>
            <person name="Miyauchi S."/>
            <person name="Kiss E."/>
            <person name="Kuo A."/>
            <person name="Drula E."/>
            <person name="Kohler A."/>
            <person name="Sanchez-Garcia M."/>
            <person name="Morin E."/>
            <person name="Andreopoulos B."/>
            <person name="Barry K.W."/>
            <person name="Bonito G."/>
            <person name="Buee M."/>
            <person name="Carver A."/>
            <person name="Chen C."/>
            <person name="Cichocki N."/>
            <person name="Clum A."/>
            <person name="Culley D."/>
            <person name="Crous P.W."/>
            <person name="Fauchery L."/>
            <person name="Girlanda M."/>
            <person name="Hayes R.D."/>
            <person name="Keri Z."/>
            <person name="LaButti K."/>
            <person name="Lipzen A."/>
            <person name="Lombard V."/>
            <person name="Magnuson J."/>
            <person name="Maillard F."/>
            <person name="Murat C."/>
            <person name="Nolan M."/>
            <person name="Ohm R.A."/>
            <person name="Pangilinan J."/>
            <person name="Pereira M.F."/>
            <person name="Perotto S."/>
            <person name="Peter M."/>
            <person name="Pfister S."/>
            <person name="Riley R."/>
            <person name="Sitrit Y."/>
            <person name="Stielow J.B."/>
            <person name="Szollosi G."/>
            <person name="Zifcakova L."/>
            <person name="Stursova M."/>
            <person name="Spatafora J.W."/>
            <person name="Tedersoo L."/>
            <person name="Vaario L.M."/>
            <person name="Yamada A."/>
            <person name="Yan M."/>
            <person name="Wang P."/>
            <person name="Xu J."/>
            <person name="Bruns T."/>
            <person name="Baldrian P."/>
            <person name="Vilgalys R."/>
            <person name="Dunand C."/>
            <person name="Henrissat B."/>
            <person name="Grigoriev I.V."/>
            <person name="Hibbett D."/>
            <person name="Nagy L.G."/>
            <person name="Martin F.M."/>
        </authorList>
    </citation>
    <scope>NUCLEOTIDE SEQUENCE</scope>
    <source>
        <strain evidence="4">Prilba</strain>
    </source>
</reference>
<comment type="subcellular location">
    <subcellularLocation>
        <location evidence="1">Cytoplasm</location>
    </subcellularLocation>
</comment>